<dbReference type="Pfam" id="PF26571">
    <property type="entry name" value="VldE"/>
    <property type="match status" value="1"/>
</dbReference>
<dbReference type="SUPFAM" id="SSF47090">
    <property type="entry name" value="PGBD-like"/>
    <property type="match status" value="1"/>
</dbReference>
<dbReference type="Gene3D" id="1.10.101.10">
    <property type="entry name" value="PGBD-like superfamily/PGBD"/>
    <property type="match status" value="1"/>
</dbReference>
<organism evidence="3">
    <name type="scientific">marine sediment metagenome</name>
    <dbReference type="NCBI Taxonomy" id="412755"/>
    <lineage>
        <taxon>unclassified sequences</taxon>
        <taxon>metagenomes</taxon>
        <taxon>ecological metagenomes</taxon>
    </lineage>
</organism>
<dbReference type="InterPro" id="IPR002477">
    <property type="entry name" value="Peptidoglycan-bd-like"/>
</dbReference>
<evidence type="ECO:0000259" key="2">
    <source>
        <dbReference type="Pfam" id="PF26571"/>
    </source>
</evidence>
<sequence>MAIVDYRMVLAFFRQEGKDPAVHADGSFEDPEKRARRIALEINTGRRSVSDVLAAIRRLPDPPPAGAAPVPAPGLIDWLMVLAFFREAGKDPSLHADGSFEDPDKRAQRIAREINTGQRSVSEVLAAIRSLPDPVPATIGATVAAIKHAAKVRAMWVGRITGRPVTVVRKVAGTTFWSQHSYGNAIDFGGSSVDLAALALWAARTALSWSVATVIYNRRIWSSSTQQWSTYRGVNPHTTHIHIDYLPRWAGDPPGWPLGTAPGGQRVYPAIPSGAAGLDVLVTSSWSWKLLARVTLRRGSRGGAVTALQILLRRYGFLSTSGIDGIFGPVTEAAVTRMQSMASIASTGQILSADWRALFWGPTAWAAPVDVDVGGGDWRRAPQSPPIGELEHSWESTLRSLTPLVGGAATSVSWYARAIKDATR</sequence>
<reference evidence="3" key="1">
    <citation type="journal article" date="2015" name="Nature">
        <title>Complex archaea that bridge the gap between prokaryotes and eukaryotes.</title>
        <authorList>
            <person name="Spang A."/>
            <person name="Saw J.H."/>
            <person name="Jorgensen S.L."/>
            <person name="Zaremba-Niedzwiedzka K."/>
            <person name="Martijn J."/>
            <person name="Lind A.E."/>
            <person name="van Eijk R."/>
            <person name="Schleper C."/>
            <person name="Guy L."/>
            <person name="Ettema T.J."/>
        </authorList>
    </citation>
    <scope>NUCLEOTIDE SEQUENCE</scope>
</reference>
<evidence type="ECO:0000313" key="3">
    <source>
        <dbReference type="EMBL" id="KKN00277.1"/>
    </source>
</evidence>
<name>A0A0F9MLQ7_9ZZZZ</name>
<comment type="caution">
    <text evidence="3">The sequence shown here is derived from an EMBL/GenBank/DDBJ whole genome shotgun (WGS) entry which is preliminary data.</text>
</comment>
<dbReference type="InterPro" id="IPR036366">
    <property type="entry name" value="PGBDSf"/>
</dbReference>
<gene>
    <name evidence="3" type="ORF">LCGC14_1139380</name>
</gene>
<dbReference type="InterPro" id="IPR036365">
    <property type="entry name" value="PGBD-like_sf"/>
</dbReference>
<feature type="domain" description="Peptidoglycan binding-like" evidence="1">
    <location>
        <begin position="301"/>
        <end position="349"/>
    </location>
</feature>
<accession>A0A0F9MLQ7</accession>
<dbReference type="Pfam" id="PF01471">
    <property type="entry name" value="PG_binding_1"/>
    <property type="match status" value="1"/>
</dbReference>
<dbReference type="AlphaFoldDB" id="A0A0F9MLQ7"/>
<protein>
    <submittedName>
        <fullName evidence="3">Uncharacterized protein</fullName>
    </submittedName>
</protein>
<evidence type="ECO:0000259" key="1">
    <source>
        <dbReference type="Pfam" id="PF01471"/>
    </source>
</evidence>
<feature type="domain" description="ARB-07466-like C-terminal" evidence="2">
    <location>
        <begin position="150"/>
        <end position="241"/>
    </location>
</feature>
<dbReference type="EMBL" id="LAZR01005395">
    <property type="protein sequence ID" value="KKN00277.1"/>
    <property type="molecule type" value="Genomic_DNA"/>
</dbReference>
<proteinExistence type="predicted"/>
<dbReference type="InterPro" id="IPR058593">
    <property type="entry name" value="ARB_07466-like_C"/>
</dbReference>